<evidence type="ECO:0000256" key="2">
    <source>
        <dbReference type="ARBA" id="ARBA00023125"/>
    </source>
</evidence>
<dbReference type="SUPFAM" id="SSF48498">
    <property type="entry name" value="Tetracyclin repressor-like, C-terminal domain"/>
    <property type="match status" value="1"/>
</dbReference>
<dbReference type="AlphaFoldDB" id="A0A1T4PRE3"/>
<dbReference type="Gene3D" id="1.10.357.10">
    <property type="entry name" value="Tetracycline Repressor, domain 2"/>
    <property type="match status" value="1"/>
</dbReference>
<dbReference type="Proteomes" id="UP000190888">
    <property type="component" value="Unassembled WGS sequence"/>
</dbReference>
<proteinExistence type="predicted"/>
<organism evidence="6 7">
    <name type="scientific">Sediminibacterium ginsengisoli</name>
    <dbReference type="NCBI Taxonomy" id="413434"/>
    <lineage>
        <taxon>Bacteria</taxon>
        <taxon>Pseudomonadati</taxon>
        <taxon>Bacteroidota</taxon>
        <taxon>Chitinophagia</taxon>
        <taxon>Chitinophagales</taxon>
        <taxon>Chitinophagaceae</taxon>
        <taxon>Sediminibacterium</taxon>
    </lineage>
</organism>
<feature type="DNA-binding region" description="H-T-H motif" evidence="4">
    <location>
        <begin position="35"/>
        <end position="54"/>
    </location>
</feature>
<dbReference type="PANTHER" id="PTHR43479">
    <property type="entry name" value="ACREF/ENVCD OPERON REPRESSOR-RELATED"/>
    <property type="match status" value="1"/>
</dbReference>
<dbReference type="PROSITE" id="PS50977">
    <property type="entry name" value="HTH_TETR_2"/>
    <property type="match status" value="1"/>
</dbReference>
<name>A0A1T4PRE3_9BACT</name>
<dbReference type="RefSeq" id="WP_078831738.1">
    <property type="nucleotide sequence ID" value="NZ_FUWH01000006.1"/>
</dbReference>
<reference evidence="6 7" key="1">
    <citation type="submission" date="2017-02" db="EMBL/GenBank/DDBJ databases">
        <authorList>
            <person name="Peterson S.W."/>
        </authorList>
    </citation>
    <scope>NUCLEOTIDE SEQUENCE [LARGE SCALE GENOMIC DNA]</scope>
    <source>
        <strain evidence="6 7">DSM 22335</strain>
    </source>
</reference>
<dbReference type="PRINTS" id="PR00455">
    <property type="entry name" value="HTHTETR"/>
</dbReference>
<protein>
    <submittedName>
        <fullName evidence="6">DNA-binding transcriptional regulator, AcrR family</fullName>
    </submittedName>
</protein>
<keyword evidence="2 4" id="KW-0238">DNA-binding</keyword>
<evidence type="ECO:0000256" key="4">
    <source>
        <dbReference type="PROSITE-ProRule" id="PRU00335"/>
    </source>
</evidence>
<dbReference type="Pfam" id="PF13305">
    <property type="entry name" value="TetR_C_33"/>
    <property type="match status" value="1"/>
</dbReference>
<dbReference type="InterPro" id="IPR050624">
    <property type="entry name" value="HTH-type_Tx_Regulator"/>
</dbReference>
<dbReference type="InterPro" id="IPR001647">
    <property type="entry name" value="HTH_TetR"/>
</dbReference>
<sequence>MASKDRIQKLKEDTRLNILSASLDIAKEEGWAALSMRKIADKIDYTAPVIYEYFANKDAILRELTRIGYVKLATRMEEACKLSTTPEGQLEAMWLAYWNFAFAYKELYQVMYGVEMNCCTALNECPDYSKPMNMLWDKIEEITPPERRNEEYIDRKYYTFWSVVHGLISINLTNQLSREEINREVLRDAITGVINSIKN</sequence>
<dbReference type="Pfam" id="PF00440">
    <property type="entry name" value="TetR_N"/>
    <property type="match status" value="1"/>
</dbReference>
<dbReference type="GO" id="GO:0003677">
    <property type="term" value="F:DNA binding"/>
    <property type="evidence" value="ECO:0007669"/>
    <property type="project" value="UniProtKB-UniRule"/>
</dbReference>
<evidence type="ECO:0000313" key="6">
    <source>
        <dbReference type="EMBL" id="SJZ93777.1"/>
    </source>
</evidence>
<keyword evidence="1" id="KW-0805">Transcription regulation</keyword>
<dbReference type="STRING" id="413434.SAMN04488132_106165"/>
<accession>A0A1T4PRE3</accession>
<dbReference type="InterPro" id="IPR036271">
    <property type="entry name" value="Tet_transcr_reg_TetR-rel_C_sf"/>
</dbReference>
<evidence type="ECO:0000259" key="5">
    <source>
        <dbReference type="PROSITE" id="PS50977"/>
    </source>
</evidence>
<evidence type="ECO:0000256" key="3">
    <source>
        <dbReference type="ARBA" id="ARBA00023163"/>
    </source>
</evidence>
<dbReference type="InterPro" id="IPR009057">
    <property type="entry name" value="Homeodomain-like_sf"/>
</dbReference>
<dbReference type="InterPro" id="IPR025996">
    <property type="entry name" value="MT1864/Rv1816-like_C"/>
</dbReference>
<dbReference type="PANTHER" id="PTHR43479:SF11">
    <property type="entry name" value="ACREF_ENVCD OPERON REPRESSOR-RELATED"/>
    <property type="match status" value="1"/>
</dbReference>
<keyword evidence="7" id="KW-1185">Reference proteome</keyword>
<dbReference type="EMBL" id="FUWH01000006">
    <property type="protein sequence ID" value="SJZ93777.1"/>
    <property type="molecule type" value="Genomic_DNA"/>
</dbReference>
<evidence type="ECO:0000313" key="7">
    <source>
        <dbReference type="Proteomes" id="UP000190888"/>
    </source>
</evidence>
<dbReference type="OrthoDB" id="594604at2"/>
<keyword evidence="3" id="KW-0804">Transcription</keyword>
<evidence type="ECO:0000256" key="1">
    <source>
        <dbReference type="ARBA" id="ARBA00023015"/>
    </source>
</evidence>
<gene>
    <name evidence="6" type="ORF">SAMN04488132_106165</name>
</gene>
<dbReference type="SUPFAM" id="SSF46689">
    <property type="entry name" value="Homeodomain-like"/>
    <property type="match status" value="1"/>
</dbReference>
<feature type="domain" description="HTH tetR-type" evidence="5">
    <location>
        <begin position="12"/>
        <end position="72"/>
    </location>
</feature>